<gene>
    <name evidence="2" type="ORF">CK203_062459</name>
</gene>
<proteinExistence type="predicted"/>
<comment type="caution">
    <text evidence="2">The sequence shown here is derived from an EMBL/GenBank/DDBJ whole genome shotgun (WGS) entry which is preliminary data.</text>
</comment>
<dbReference type="EMBL" id="QGNW01000737">
    <property type="protein sequence ID" value="RVW63551.1"/>
    <property type="molecule type" value="Genomic_DNA"/>
</dbReference>
<feature type="compositionally biased region" description="Polar residues" evidence="1">
    <location>
        <begin position="32"/>
        <end position="49"/>
    </location>
</feature>
<sequence length="61" mass="6491">MGRVLGNDPSCNPLTKKHKRRLGAGLQKHSEPPQQNSDVEGEQGTNGFSASEDVEPDTSAS</sequence>
<evidence type="ECO:0000313" key="3">
    <source>
        <dbReference type="Proteomes" id="UP000288805"/>
    </source>
</evidence>
<name>A0A438FUE2_VITVI</name>
<protein>
    <submittedName>
        <fullName evidence="2">Uncharacterized protein</fullName>
    </submittedName>
</protein>
<organism evidence="2 3">
    <name type="scientific">Vitis vinifera</name>
    <name type="common">Grape</name>
    <dbReference type="NCBI Taxonomy" id="29760"/>
    <lineage>
        <taxon>Eukaryota</taxon>
        <taxon>Viridiplantae</taxon>
        <taxon>Streptophyta</taxon>
        <taxon>Embryophyta</taxon>
        <taxon>Tracheophyta</taxon>
        <taxon>Spermatophyta</taxon>
        <taxon>Magnoliopsida</taxon>
        <taxon>eudicotyledons</taxon>
        <taxon>Gunneridae</taxon>
        <taxon>Pentapetalae</taxon>
        <taxon>rosids</taxon>
        <taxon>Vitales</taxon>
        <taxon>Vitaceae</taxon>
        <taxon>Viteae</taxon>
        <taxon>Vitis</taxon>
    </lineage>
</organism>
<accession>A0A438FUE2</accession>
<dbReference type="AlphaFoldDB" id="A0A438FUE2"/>
<evidence type="ECO:0000256" key="1">
    <source>
        <dbReference type="SAM" id="MobiDB-lite"/>
    </source>
</evidence>
<dbReference type="Proteomes" id="UP000288805">
    <property type="component" value="Unassembled WGS sequence"/>
</dbReference>
<feature type="region of interest" description="Disordered" evidence="1">
    <location>
        <begin position="1"/>
        <end position="61"/>
    </location>
</feature>
<dbReference type="OrthoDB" id="568096at2759"/>
<feature type="compositionally biased region" description="Acidic residues" evidence="1">
    <location>
        <begin position="52"/>
        <end position="61"/>
    </location>
</feature>
<reference evidence="2 3" key="1">
    <citation type="journal article" date="2018" name="PLoS Genet.">
        <title>Population sequencing reveals clonal diversity and ancestral inbreeding in the grapevine cultivar Chardonnay.</title>
        <authorList>
            <person name="Roach M.J."/>
            <person name="Johnson D.L."/>
            <person name="Bohlmann J."/>
            <person name="van Vuuren H.J."/>
            <person name="Jones S.J."/>
            <person name="Pretorius I.S."/>
            <person name="Schmidt S.A."/>
            <person name="Borneman A.R."/>
        </authorList>
    </citation>
    <scope>NUCLEOTIDE SEQUENCE [LARGE SCALE GENOMIC DNA]</scope>
    <source>
        <strain evidence="3">cv. Chardonnay</strain>
        <tissue evidence="2">Leaf</tissue>
    </source>
</reference>
<evidence type="ECO:0000313" key="2">
    <source>
        <dbReference type="EMBL" id="RVW63551.1"/>
    </source>
</evidence>